<feature type="compositionally biased region" description="Basic and acidic residues" evidence="1">
    <location>
        <begin position="24"/>
        <end position="37"/>
    </location>
</feature>
<dbReference type="OrthoDB" id="4495745at2759"/>
<keyword evidence="2" id="KW-1133">Transmembrane helix</keyword>
<evidence type="ECO:0000313" key="4">
    <source>
        <dbReference type="Proteomes" id="UP000800200"/>
    </source>
</evidence>
<proteinExistence type="predicted"/>
<evidence type="ECO:0000313" key="3">
    <source>
        <dbReference type="EMBL" id="KAF2176536.1"/>
    </source>
</evidence>
<gene>
    <name evidence="3" type="ORF">K469DRAFT_400765</name>
</gene>
<accession>A0A6A6DG23</accession>
<protein>
    <submittedName>
        <fullName evidence="3">Uncharacterized protein</fullName>
    </submittedName>
</protein>
<reference evidence="3" key="1">
    <citation type="journal article" date="2020" name="Stud. Mycol.">
        <title>101 Dothideomycetes genomes: a test case for predicting lifestyles and emergence of pathogens.</title>
        <authorList>
            <person name="Haridas S."/>
            <person name="Albert R."/>
            <person name="Binder M."/>
            <person name="Bloem J."/>
            <person name="Labutti K."/>
            <person name="Salamov A."/>
            <person name="Andreopoulos B."/>
            <person name="Baker S."/>
            <person name="Barry K."/>
            <person name="Bills G."/>
            <person name="Bluhm B."/>
            <person name="Cannon C."/>
            <person name="Castanera R."/>
            <person name="Culley D."/>
            <person name="Daum C."/>
            <person name="Ezra D."/>
            <person name="Gonzalez J."/>
            <person name="Henrissat B."/>
            <person name="Kuo A."/>
            <person name="Liang C."/>
            <person name="Lipzen A."/>
            <person name="Lutzoni F."/>
            <person name="Magnuson J."/>
            <person name="Mondo S."/>
            <person name="Nolan M."/>
            <person name="Ohm R."/>
            <person name="Pangilinan J."/>
            <person name="Park H.-J."/>
            <person name="Ramirez L."/>
            <person name="Alfaro M."/>
            <person name="Sun H."/>
            <person name="Tritt A."/>
            <person name="Yoshinaga Y."/>
            <person name="Zwiers L.-H."/>
            <person name="Turgeon B."/>
            <person name="Goodwin S."/>
            <person name="Spatafora J."/>
            <person name="Crous P."/>
            <person name="Grigoriev I."/>
        </authorList>
    </citation>
    <scope>NUCLEOTIDE SEQUENCE</scope>
    <source>
        <strain evidence="3">CBS 207.26</strain>
    </source>
</reference>
<feature type="transmembrane region" description="Helical" evidence="2">
    <location>
        <begin position="313"/>
        <end position="334"/>
    </location>
</feature>
<dbReference type="AlphaFoldDB" id="A0A6A6DG23"/>
<name>A0A6A6DG23_9PEZI</name>
<evidence type="ECO:0000256" key="1">
    <source>
        <dbReference type="SAM" id="MobiDB-lite"/>
    </source>
</evidence>
<feature type="compositionally biased region" description="Polar residues" evidence="1">
    <location>
        <begin position="1"/>
        <end position="14"/>
    </location>
</feature>
<dbReference type="EMBL" id="ML994706">
    <property type="protein sequence ID" value="KAF2176536.1"/>
    <property type="molecule type" value="Genomic_DNA"/>
</dbReference>
<keyword evidence="2" id="KW-0472">Membrane</keyword>
<evidence type="ECO:0000256" key="2">
    <source>
        <dbReference type="SAM" id="Phobius"/>
    </source>
</evidence>
<keyword evidence="2" id="KW-0812">Transmembrane</keyword>
<keyword evidence="4" id="KW-1185">Reference proteome</keyword>
<feature type="region of interest" description="Disordered" evidence="1">
    <location>
        <begin position="1"/>
        <end position="42"/>
    </location>
</feature>
<organism evidence="3 4">
    <name type="scientific">Zopfia rhizophila CBS 207.26</name>
    <dbReference type="NCBI Taxonomy" id="1314779"/>
    <lineage>
        <taxon>Eukaryota</taxon>
        <taxon>Fungi</taxon>
        <taxon>Dikarya</taxon>
        <taxon>Ascomycota</taxon>
        <taxon>Pezizomycotina</taxon>
        <taxon>Dothideomycetes</taxon>
        <taxon>Dothideomycetes incertae sedis</taxon>
        <taxon>Zopfiaceae</taxon>
        <taxon>Zopfia</taxon>
    </lineage>
</organism>
<dbReference type="Proteomes" id="UP000800200">
    <property type="component" value="Unassembled WGS sequence"/>
</dbReference>
<feature type="transmembrane region" description="Helical" evidence="2">
    <location>
        <begin position="282"/>
        <end position="307"/>
    </location>
</feature>
<sequence>MNEQIRLSQFSGKESTLAPAQHDPNQEQDKTGAEHGESNSQQPLLKSFWRTGRGKDSVIAEYCRRAIKNGHTECIWLCMKRGRRCLVKDIQFKSNGHIVGLHDIRRRYSWWKSHSLYSAVGVKEVMVRFLDFDESKQEILAVSTGFDYTGITAGLDKAIEEIMELGIDDPSHCGVDVKGHHHSDKILCENTAYDEFDCSEYCKANRLRDLRIERDSYNWLPSMLEFYWQNGIGVKGRAFLETTGFVTSYDELTFDEWSDAANPYGKTVRAFMVLEGWHVRCLLLLVAAGLLLSICVVAIATAVGHSLEVGLTAGSYACGLASALIALFTFLSAAI</sequence>